<accession>A0A1Q9EAU9</accession>
<sequence length="234" mass="25346">MDDGPPQVHLEPRLQQMQNIHAYPRAVAVDDCATSRPGHGVADTRAGHPLVSAAQGAASPCRRLFISVAVSRHSPDLRRSGFKALEDCLQFFCALWPISFCCMTILRNGVVEVPRHLLGASSVTGRRAVAPKTLTPASAAADKQYVGSQCVNQGGSELYARCLEVFPQLVVVYLTWSVSVMVVSMAQAERTLAGVVIRLVLNKVLLEVPPSLGRLHEDLRHLGRHSLSRALVPS</sequence>
<evidence type="ECO:0000313" key="1">
    <source>
        <dbReference type="EMBL" id="OLQ04531.1"/>
    </source>
</evidence>
<name>A0A1Q9EAU9_SYMMI</name>
<evidence type="ECO:0000313" key="2">
    <source>
        <dbReference type="Proteomes" id="UP000186817"/>
    </source>
</evidence>
<reference evidence="1 2" key="1">
    <citation type="submission" date="2016-02" db="EMBL/GenBank/DDBJ databases">
        <title>Genome analysis of coral dinoflagellate symbionts highlights evolutionary adaptations to a symbiotic lifestyle.</title>
        <authorList>
            <person name="Aranda M."/>
            <person name="Li Y."/>
            <person name="Liew Y.J."/>
            <person name="Baumgarten S."/>
            <person name="Simakov O."/>
            <person name="Wilson M."/>
            <person name="Piel J."/>
            <person name="Ashoor H."/>
            <person name="Bougouffa S."/>
            <person name="Bajic V.B."/>
            <person name="Ryu T."/>
            <person name="Ravasi T."/>
            <person name="Bayer T."/>
            <person name="Micklem G."/>
            <person name="Kim H."/>
            <person name="Bhak J."/>
            <person name="Lajeunesse T.C."/>
            <person name="Voolstra C.R."/>
        </authorList>
    </citation>
    <scope>NUCLEOTIDE SEQUENCE [LARGE SCALE GENOMIC DNA]</scope>
    <source>
        <strain evidence="1 2">CCMP2467</strain>
    </source>
</reference>
<proteinExistence type="predicted"/>
<keyword evidence="2" id="KW-1185">Reference proteome</keyword>
<organism evidence="1 2">
    <name type="scientific">Symbiodinium microadriaticum</name>
    <name type="common">Dinoflagellate</name>
    <name type="synonym">Zooxanthella microadriatica</name>
    <dbReference type="NCBI Taxonomy" id="2951"/>
    <lineage>
        <taxon>Eukaryota</taxon>
        <taxon>Sar</taxon>
        <taxon>Alveolata</taxon>
        <taxon>Dinophyceae</taxon>
        <taxon>Suessiales</taxon>
        <taxon>Symbiodiniaceae</taxon>
        <taxon>Symbiodinium</taxon>
    </lineage>
</organism>
<protein>
    <submittedName>
        <fullName evidence="1">Uncharacterized protein</fullName>
    </submittedName>
</protein>
<dbReference type="AlphaFoldDB" id="A0A1Q9EAU9"/>
<dbReference type="OrthoDB" id="435807at2759"/>
<gene>
    <name evidence="1" type="ORF">AK812_SmicGene12358</name>
</gene>
<dbReference type="Proteomes" id="UP000186817">
    <property type="component" value="Unassembled WGS sequence"/>
</dbReference>
<comment type="caution">
    <text evidence="1">The sequence shown here is derived from an EMBL/GenBank/DDBJ whole genome shotgun (WGS) entry which is preliminary data.</text>
</comment>
<dbReference type="EMBL" id="LSRX01000208">
    <property type="protein sequence ID" value="OLQ04531.1"/>
    <property type="molecule type" value="Genomic_DNA"/>
</dbReference>